<dbReference type="Gene3D" id="3.40.30.10">
    <property type="entry name" value="Glutaredoxin"/>
    <property type="match status" value="1"/>
</dbReference>
<dbReference type="PANTHER" id="PTHR11571">
    <property type="entry name" value="GLUTATHIONE S-TRANSFERASE"/>
    <property type="match status" value="1"/>
</dbReference>
<protein>
    <recommendedName>
        <fullName evidence="1">GST C-terminal domain-containing protein</fullName>
    </recommendedName>
</protein>
<dbReference type="EMBL" id="CAJNIZ010026803">
    <property type="protein sequence ID" value="CAE7495406.1"/>
    <property type="molecule type" value="Genomic_DNA"/>
</dbReference>
<gene>
    <name evidence="2" type="ORF">SPIL2461_LOCUS12781</name>
</gene>
<dbReference type="Gene3D" id="1.20.1050.10">
    <property type="match status" value="1"/>
</dbReference>
<dbReference type="InterPro" id="IPR036282">
    <property type="entry name" value="Glutathione-S-Trfase_C_sf"/>
</dbReference>
<dbReference type="InterPro" id="IPR004046">
    <property type="entry name" value="GST_C"/>
</dbReference>
<dbReference type="InterPro" id="IPR010987">
    <property type="entry name" value="Glutathione-S-Trfase_C-like"/>
</dbReference>
<dbReference type="Pfam" id="PF14497">
    <property type="entry name" value="GST_C_3"/>
    <property type="match status" value="1"/>
</dbReference>
<dbReference type="OrthoDB" id="36636at2759"/>
<dbReference type="AlphaFoldDB" id="A0A812ST34"/>
<feature type="non-terminal residue" evidence="2">
    <location>
        <position position="192"/>
    </location>
</feature>
<name>A0A812ST34_SYMPI</name>
<dbReference type="InterPro" id="IPR050213">
    <property type="entry name" value="GST_superfamily"/>
</dbReference>
<organism evidence="2 3">
    <name type="scientific">Symbiodinium pilosum</name>
    <name type="common">Dinoflagellate</name>
    <dbReference type="NCBI Taxonomy" id="2952"/>
    <lineage>
        <taxon>Eukaryota</taxon>
        <taxon>Sar</taxon>
        <taxon>Alveolata</taxon>
        <taxon>Dinophyceae</taxon>
        <taxon>Suessiales</taxon>
        <taxon>Symbiodiniaceae</taxon>
        <taxon>Symbiodinium</taxon>
    </lineage>
</organism>
<dbReference type="SUPFAM" id="SSF47616">
    <property type="entry name" value="GST C-terminal domain-like"/>
    <property type="match status" value="1"/>
</dbReference>
<comment type="caution">
    <text evidence="2">The sequence shown here is derived from an EMBL/GenBank/DDBJ whole genome shotgun (WGS) entry which is preliminary data.</text>
</comment>
<feature type="domain" description="GST C-terminal" evidence="1">
    <location>
        <begin position="101"/>
        <end position="192"/>
    </location>
</feature>
<dbReference type="GO" id="GO:0004364">
    <property type="term" value="F:glutathione transferase activity"/>
    <property type="evidence" value="ECO:0007669"/>
    <property type="project" value="TreeGrafter"/>
</dbReference>
<accession>A0A812ST34</accession>
<evidence type="ECO:0000313" key="3">
    <source>
        <dbReference type="Proteomes" id="UP000649617"/>
    </source>
</evidence>
<dbReference type="GO" id="GO:0006749">
    <property type="term" value="P:glutathione metabolic process"/>
    <property type="evidence" value="ECO:0007669"/>
    <property type="project" value="TreeGrafter"/>
</dbReference>
<keyword evidence="3" id="KW-1185">Reference proteome</keyword>
<dbReference type="PANTHER" id="PTHR11571:SF263">
    <property type="entry name" value="GLUTATHIONE S-TRANSFERASE"/>
    <property type="match status" value="1"/>
</dbReference>
<proteinExistence type="predicted"/>
<feature type="non-terminal residue" evidence="2">
    <location>
        <position position="1"/>
    </location>
</feature>
<reference evidence="2" key="1">
    <citation type="submission" date="2021-02" db="EMBL/GenBank/DDBJ databases">
        <authorList>
            <person name="Dougan E. K."/>
            <person name="Rhodes N."/>
            <person name="Thang M."/>
            <person name="Chan C."/>
        </authorList>
    </citation>
    <scope>NUCLEOTIDE SEQUENCE</scope>
</reference>
<sequence>EWTLVYHDGDLKGRAEPLKLLMEDAGVKYDVTSENLYGETGHMDAFRGSAEAVARLDNAPSPVMFPPVIWHRPPSGDEVYVNQTAACLSYLGRCLGYSPTVPAEIARADQITQNAVDYVAEGRASFHPMDQKAPYTTQKEEADKKSKEWSAGRMGVWLQHFEKVVKRVGAEKPIAGGSSITYADFMLFHALD</sequence>
<dbReference type="PROSITE" id="PS50405">
    <property type="entry name" value="GST_CTER"/>
    <property type="match status" value="1"/>
</dbReference>
<dbReference type="Proteomes" id="UP000649617">
    <property type="component" value="Unassembled WGS sequence"/>
</dbReference>
<evidence type="ECO:0000313" key="2">
    <source>
        <dbReference type="EMBL" id="CAE7495406.1"/>
    </source>
</evidence>
<evidence type="ECO:0000259" key="1">
    <source>
        <dbReference type="PROSITE" id="PS50405"/>
    </source>
</evidence>